<dbReference type="InterPro" id="IPR027417">
    <property type="entry name" value="P-loop_NTPase"/>
</dbReference>
<evidence type="ECO:0000256" key="4">
    <source>
        <dbReference type="ARBA" id="ARBA00022741"/>
    </source>
</evidence>
<evidence type="ECO:0000259" key="9">
    <source>
        <dbReference type="PROSITE" id="PS50893"/>
    </source>
</evidence>
<dbReference type="CDD" id="cd03258">
    <property type="entry name" value="ABC_MetN_methionine_transporter"/>
    <property type="match status" value="1"/>
</dbReference>
<dbReference type="PROSITE" id="PS00211">
    <property type="entry name" value="ABC_TRANSPORTER_1"/>
    <property type="match status" value="1"/>
</dbReference>
<dbReference type="InterPro" id="IPR018449">
    <property type="entry name" value="NIL_domain"/>
</dbReference>
<evidence type="ECO:0000256" key="3">
    <source>
        <dbReference type="ARBA" id="ARBA00022475"/>
    </source>
</evidence>
<dbReference type="Proteomes" id="UP000003434">
    <property type="component" value="Unassembled WGS sequence"/>
</dbReference>
<keyword evidence="6" id="KW-1278">Translocase</keyword>
<dbReference type="InterPro" id="IPR003439">
    <property type="entry name" value="ABC_transporter-like_ATP-bd"/>
</dbReference>
<dbReference type="SMART" id="SM00382">
    <property type="entry name" value="AAA"/>
    <property type="match status" value="1"/>
</dbReference>
<dbReference type="SMART" id="SM00930">
    <property type="entry name" value="NIL"/>
    <property type="match status" value="1"/>
</dbReference>
<dbReference type="AlphaFoldDB" id="E6LQB8"/>
<dbReference type="PANTHER" id="PTHR43166">
    <property type="entry name" value="AMINO ACID IMPORT ATP-BINDING PROTEIN"/>
    <property type="match status" value="1"/>
</dbReference>
<keyword evidence="4" id="KW-0547">Nucleotide-binding</keyword>
<dbReference type="HOGENOM" id="CLU_000604_1_3_9"/>
<comment type="similarity">
    <text evidence="1">Belongs to the ABC transporter superfamily.</text>
</comment>
<organism evidence="10 11">
    <name type="scientific">Lachnoanaerobaculum saburreum DSM 3986</name>
    <dbReference type="NCBI Taxonomy" id="887325"/>
    <lineage>
        <taxon>Bacteria</taxon>
        <taxon>Bacillati</taxon>
        <taxon>Bacillota</taxon>
        <taxon>Clostridia</taxon>
        <taxon>Lachnospirales</taxon>
        <taxon>Lachnospiraceae</taxon>
        <taxon>Lachnoanaerobaculum</taxon>
    </lineage>
</organism>
<dbReference type="eggNOG" id="COG1135">
    <property type="taxonomic scope" value="Bacteria"/>
</dbReference>
<proteinExistence type="inferred from homology"/>
<evidence type="ECO:0000256" key="5">
    <source>
        <dbReference type="ARBA" id="ARBA00022840"/>
    </source>
</evidence>
<dbReference type="InterPro" id="IPR050086">
    <property type="entry name" value="MetN_ABC_transporter-like"/>
</dbReference>
<dbReference type="GO" id="GO:0005886">
    <property type="term" value="C:plasma membrane"/>
    <property type="evidence" value="ECO:0007669"/>
    <property type="project" value="UniProtKB-ARBA"/>
</dbReference>
<dbReference type="InterPro" id="IPR003593">
    <property type="entry name" value="AAA+_ATPase"/>
</dbReference>
<evidence type="ECO:0000256" key="6">
    <source>
        <dbReference type="ARBA" id="ARBA00022967"/>
    </source>
</evidence>
<dbReference type="Gene3D" id="3.40.50.300">
    <property type="entry name" value="P-loop containing nucleotide triphosphate hydrolases"/>
    <property type="match status" value="1"/>
</dbReference>
<evidence type="ECO:0000256" key="7">
    <source>
        <dbReference type="ARBA" id="ARBA00022970"/>
    </source>
</evidence>
<sequence>MWVRGHMDVIVSLKSMGKVFHTKNGDVKALDNINLDVGRGEIFGIIGLSGAGKSTLVRCINYLEIPTEGDVFFEGKALKSMSELQIRRVRRDMGMIFQQFNLLSQRNILDNVCFPLEISGVSKAKARQRAKELLSLVGLSNREKAYPAQLSGGQKQRVAIARAIATNPKLLLCDEATSALDPNTTGQILELIKDINKKMGITVIVITHEMKVIESICDKVAIIENSKIAEVGKVEDIFANPQSDIGKKLILGDVIERREIVSGVKLRIEFDGRSSFEPVLSNMILSCGIPVNILYAQTKDIGGSAYGHMIIQISGEEEAQRAKRYLDGIKIKYHEIDFPDKDNEKISLEKRKEY</sequence>
<dbReference type="GO" id="GO:0006865">
    <property type="term" value="P:amino acid transport"/>
    <property type="evidence" value="ECO:0007669"/>
    <property type="project" value="UniProtKB-KW"/>
</dbReference>
<dbReference type="Gene3D" id="3.30.70.260">
    <property type="match status" value="1"/>
</dbReference>
<dbReference type="InterPro" id="IPR041701">
    <property type="entry name" value="MetN_ABC"/>
</dbReference>
<gene>
    <name evidence="10" type="ORF">HMPREF0381_2153</name>
</gene>
<dbReference type="InterPro" id="IPR017871">
    <property type="entry name" value="ABC_transporter-like_CS"/>
</dbReference>
<evidence type="ECO:0000256" key="8">
    <source>
        <dbReference type="ARBA" id="ARBA00023136"/>
    </source>
</evidence>
<keyword evidence="2" id="KW-0813">Transport</keyword>
<dbReference type="InterPro" id="IPR045865">
    <property type="entry name" value="ACT-like_dom_sf"/>
</dbReference>
<dbReference type="Pfam" id="PF09383">
    <property type="entry name" value="NIL"/>
    <property type="match status" value="1"/>
</dbReference>
<dbReference type="EMBL" id="AEPW01000083">
    <property type="protein sequence ID" value="EFU75942.1"/>
    <property type="molecule type" value="Genomic_DNA"/>
</dbReference>
<dbReference type="GO" id="GO:0016887">
    <property type="term" value="F:ATP hydrolysis activity"/>
    <property type="evidence" value="ECO:0007669"/>
    <property type="project" value="InterPro"/>
</dbReference>
<keyword evidence="5 10" id="KW-0067">ATP-binding</keyword>
<evidence type="ECO:0000313" key="10">
    <source>
        <dbReference type="EMBL" id="EFU75942.1"/>
    </source>
</evidence>
<name>E6LQB8_9FIRM</name>
<dbReference type="SUPFAM" id="SSF52540">
    <property type="entry name" value="P-loop containing nucleoside triphosphate hydrolases"/>
    <property type="match status" value="1"/>
</dbReference>
<dbReference type="PROSITE" id="PS50893">
    <property type="entry name" value="ABC_TRANSPORTER_2"/>
    <property type="match status" value="1"/>
</dbReference>
<protein>
    <submittedName>
        <fullName evidence="10">ABC transporter, ATP-binding protein</fullName>
    </submittedName>
</protein>
<evidence type="ECO:0000313" key="11">
    <source>
        <dbReference type="Proteomes" id="UP000003434"/>
    </source>
</evidence>
<dbReference type="SUPFAM" id="SSF55021">
    <property type="entry name" value="ACT-like"/>
    <property type="match status" value="1"/>
</dbReference>
<dbReference type="PANTHER" id="PTHR43166:SF30">
    <property type="entry name" value="METHIONINE IMPORT ATP-BINDING PROTEIN METN"/>
    <property type="match status" value="1"/>
</dbReference>
<dbReference type="GO" id="GO:0005524">
    <property type="term" value="F:ATP binding"/>
    <property type="evidence" value="ECO:0007669"/>
    <property type="project" value="UniProtKB-KW"/>
</dbReference>
<dbReference type="FunFam" id="3.40.50.300:FF:000056">
    <property type="entry name" value="Cell division ATP-binding protein FtsE"/>
    <property type="match status" value="1"/>
</dbReference>
<keyword evidence="8" id="KW-0472">Membrane</keyword>
<keyword evidence="7" id="KW-0029">Amino-acid transport</keyword>
<evidence type="ECO:0000256" key="2">
    <source>
        <dbReference type="ARBA" id="ARBA00022448"/>
    </source>
</evidence>
<keyword evidence="3" id="KW-1003">Cell membrane</keyword>
<reference evidence="10 11" key="1">
    <citation type="submission" date="2010-12" db="EMBL/GenBank/DDBJ databases">
        <authorList>
            <person name="Muzny D."/>
            <person name="Qin X."/>
            <person name="Deng J."/>
            <person name="Jiang H."/>
            <person name="Liu Y."/>
            <person name="Qu J."/>
            <person name="Song X.-Z."/>
            <person name="Zhang L."/>
            <person name="Thornton R."/>
            <person name="Coyle M."/>
            <person name="Francisco L."/>
            <person name="Jackson L."/>
            <person name="Javaid M."/>
            <person name="Korchina V."/>
            <person name="Kovar C."/>
            <person name="Mata R."/>
            <person name="Mathew T."/>
            <person name="Ngo R."/>
            <person name="Nguyen L."/>
            <person name="Nguyen N."/>
            <person name="Okwuonu G."/>
            <person name="Ongeri F."/>
            <person name="Pham C."/>
            <person name="Simmons D."/>
            <person name="Wilczek-Boney K."/>
            <person name="Hale W."/>
            <person name="Jakkamsetti A."/>
            <person name="Pham P."/>
            <person name="Ruth R."/>
            <person name="San Lucas F."/>
            <person name="Warren J."/>
            <person name="Zhang J."/>
            <person name="Zhao Z."/>
            <person name="Zhou C."/>
            <person name="Zhu D."/>
            <person name="Lee S."/>
            <person name="Bess C."/>
            <person name="Blankenburg K."/>
            <person name="Forbes L."/>
            <person name="Fu Q."/>
            <person name="Gubbala S."/>
            <person name="Hirani K."/>
            <person name="Jayaseelan J.C."/>
            <person name="Lara F."/>
            <person name="Munidasa M."/>
            <person name="Palculict T."/>
            <person name="Patil S."/>
            <person name="Pu L.-L."/>
            <person name="Saada N."/>
            <person name="Tang L."/>
            <person name="Weissenberger G."/>
            <person name="Zhu Y."/>
            <person name="Hemphill L."/>
            <person name="Shang Y."/>
            <person name="Youmans B."/>
            <person name="Ayvaz T."/>
            <person name="Ross M."/>
            <person name="Santibanez J."/>
            <person name="Aqrawi P."/>
            <person name="Gross S."/>
            <person name="Joshi V."/>
            <person name="Fowler G."/>
            <person name="Nazareth L."/>
            <person name="Reid J."/>
            <person name="Worley K."/>
            <person name="Petrosino J."/>
            <person name="Highlander S."/>
            <person name="Gibbs R."/>
        </authorList>
    </citation>
    <scope>NUCLEOTIDE SEQUENCE [LARGE SCALE GENOMIC DNA]</scope>
    <source>
        <strain evidence="10 11">DSM 3986</strain>
    </source>
</reference>
<feature type="domain" description="ABC transporter" evidence="9">
    <location>
        <begin position="11"/>
        <end position="250"/>
    </location>
</feature>
<dbReference type="Pfam" id="PF00005">
    <property type="entry name" value="ABC_tran"/>
    <property type="match status" value="1"/>
</dbReference>
<accession>E6LQB8</accession>
<evidence type="ECO:0000256" key="1">
    <source>
        <dbReference type="ARBA" id="ARBA00005417"/>
    </source>
</evidence>
<comment type="caution">
    <text evidence="10">The sequence shown here is derived from an EMBL/GenBank/DDBJ whole genome shotgun (WGS) entry which is preliminary data.</text>
</comment>